<reference evidence="2" key="1">
    <citation type="submission" date="2024-05" db="EMBL/GenBank/DDBJ databases">
        <title>Whole genome shotgun sequence of Streptomyces violascens NBRC 12920.</title>
        <authorList>
            <person name="Komaki H."/>
            <person name="Tamura T."/>
        </authorList>
    </citation>
    <scope>NUCLEOTIDE SEQUENCE</scope>
    <source>
        <strain evidence="2">NBRC 12920</strain>
    </source>
</reference>
<proteinExistence type="predicted"/>
<dbReference type="Proteomes" id="UP001050808">
    <property type="component" value="Unassembled WGS sequence"/>
</dbReference>
<evidence type="ECO:0008006" key="4">
    <source>
        <dbReference type="Google" id="ProtNLM"/>
    </source>
</evidence>
<organism evidence="2 3">
    <name type="scientific">Streptomyces violascens</name>
    <dbReference type="NCBI Taxonomy" id="67381"/>
    <lineage>
        <taxon>Bacteria</taxon>
        <taxon>Bacillati</taxon>
        <taxon>Actinomycetota</taxon>
        <taxon>Actinomycetes</taxon>
        <taxon>Kitasatosporales</taxon>
        <taxon>Streptomycetaceae</taxon>
        <taxon>Streptomyces</taxon>
    </lineage>
</organism>
<keyword evidence="1" id="KW-0812">Transmembrane</keyword>
<dbReference type="EMBL" id="BNDY01000017">
    <property type="protein sequence ID" value="GHI42023.1"/>
    <property type="molecule type" value="Genomic_DNA"/>
</dbReference>
<feature type="transmembrane region" description="Helical" evidence="1">
    <location>
        <begin position="38"/>
        <end position="57"/>
    </location>
</feature>
<name>A0ABQ3QXL1_9ACTN</name>
<protein>
    <recommendedName>
        <fullName evidence="4">Integral membrane protein</fullName>
    </recommendedName>
</protein>
<evidence type="ECO:0000313" key="3">
    <source>
        <dbReference type="Proteomes" id="UP001050808"/>
    </source>
</evidence>
<keyword evidence="1" id="KW-1133">Transmembrane helix</keyword>
<sequence length="89" mass="9273">MPWQYRWAWLAELLAVLVGGLVALGLIIGLGWGEHGGWRLLAAAAVALGVAAVVAELPIGLARTDQAAAAAHLRRYADKANTGPAGQDY</sequence>
<keyword evidence="3" id="KW-1185">Reference proteome</keyword>
<gene>
    <name evidence="2" type="ORF">Sviol_64310</name>
</gene>
<keyword evidence="1" id="KW-0472">Membrane</keyword>
<comment type="caution">
    <text evidence="2">The sequence shown here is derived from an EMBL/GenBank/DDBJ whole genome shotgun (WGS) entry which is preliminary data.</text>
</comment>
<evidence type="ECO:0000256" key="1">
    <source>
        <dbReference type="SAM" id="Phobius"/>
    </source>
</evidence>
<evidence type="ECO:0000313" key="2">
    <source>
        <dbReference type="EMBL" id="GHI42023.1"/>
    </source>
</evidence>
<feature type="transmembrane region" description="Helical" evidence="1">
    <location>
        <begin position="7"/>
        <end position="32"/>
    </location>
</feature>
<accession>A0ABQ3QXL1</accession>